<keyword evidence="1" id="KW-0732">Signal</keyword>
<accession>A0A6A6S6C8</accession>
<dbReference type="AlphaFoldDB" id="A0A6A6S6C8"/>
<dbReference type="Proteomes" id="UP000799753">
    <property type="component" value="Unassembled WGS sequence"/>
</dbReference>
<evidence type="ECO:0000313" key="3">
    <source>
        <dbReference type="Proteomes" id="UP000799753"/>
    </source>
</evidence>
<organism evidence="2 3">
    <name type="scientific">Massarina eburnea CBS 473.64</name>
    <dbReference type="NCBI Taxonomy" id="1395130"/>
    <lineage>
        <taxon>Eukaryota</taxon>
        <taxon>Fungi</taxon>
        <taxon>Dikarya</taxon>
        <taxon>Ascomycota</taxon>
        <taxon>Pezizomycotina</taxon>
        <taxon>Dothideomycetes</taxon>
        <taxon>Pleosporomycetidae</taxon>
        <taxon>Pleosporales</taxon>
        <taxon>Massarineae</taxon>
        <taxon>Massarinaceae</taxon>
        <taxon>Massarina</taxon>
    </lineage>
</organism>
<feature type="chain" id="PRO_5025512798" evidence="1">
    <location>
        <begin position="19"/>
        <end position="135"/>
    </location>
</feature>
<sequence length="135" mass="14558">MQFTSALLFLAAAIPAIAGPIDVTAEPSNALREKRAVAGCVVKSAWGKEWTESGLARYRTEFTSEKIPSSDVCKVPYFSCLAMSNRQCWTRSDGTTVVDGSYAKGAGWSSYQQCLTNGMKQWAKDNGCSCQGGHC</sequence>
<reference evidence="2" key="1">
    <citation type="journal article" date="2020" name="Stud. Mycol.">
        <title>101 Dothideomycetes genomes: a test case for predicting lifestyles and emergence of pathogens.</title>
        <authorList>
            <person name="Haridas S."/>
            <person name="Albert R."/>
            <person name="Binder M."/>
            <person name="Bloem J."/>
            <person name="Labutti K."/>
            <person name="Salamov A."/>
            <person name="Andreopoulos B."/>
            <person name="Baker S."/>
            <person name="Barry K."/>
            <person name="Bills G."/>
            <person name="Bluhm B."/>
            <person name="Cannon C."/>
            <person name="Castanera R."/>
            <person name="Culley D."/>
            <person name="Daum C."/>
            <person name="Ezra D."/>
            <person name="Gonzalez J."/>
            <person name="Henrissat B."/>
            <person name="Kuo A."/>
            <person name="Liang C."/>
            <person name="Lipzen A."/>
            <person name="Lutzoni F."/>
            <person name="Magnuson J."/>
            <person name="Mondo S."/>
            <person name="Nolan M."/>
            <person name="Ohm R."/>
            <person name="Pangilinan J."/>
            <person name="Park H.-J."/>
            <person name="Ramirez L."/>
            <person name="Alfaro M."/>
            <person name="Sun H."/>
            <person name="Tritt A."/>
            <person name="Yoshinaga Y."/>
            <person name="Zwiers L.-H."/>
            <person name="Turgeon B."/>
            <person name="Goodwin S."/>
            <person name="Spatafora J."/>
            <person name="Crous P."/>
            <person name="Grigoriev I."/>
        </authorList>
    </citation>
    <scope>NUCLEOTIDE SEQUENCE</scope>
    <source>
        <strain evidence="2">CBS 473.64</strain>
    </source>
</reference>
<protein>
    <submittedName>
        <fullName evidence="2">Uncharacterized protein</fullName>
    </submittedName>
</protein>
<dbReference type="OrthoDB" id="3770113at2759"/>
<name>A0A6A6S6C8_9PLEO</name>
<evidence type="ECO:0000313" key="2">
    <source>
        <dbReference type="EMBL" id="KAF2642293.1"/>
    </source>
</evidence>
<evidence type="ECO:0000256" key="1">
    <source>
        <dbReference type="SAM" id="SignalP"/>
    </source>
</evidence>
<dbReference type="EMBL" id="MU006781">
    <property type="protein sequence ID" value="KAF2642293.1"/>
    <property type="molecule type" value="Genomic_DNA"/>
</dbReference>
<gene>
    <name evidence="2" type="ORF">P280DRAFT_547806</name>
</gene>
<proteinExistence type="predicted"/>
<keyword evidence="3" id="KW-1185">Reference proteome</keyword>
<feature type="signal peptide" evidence="1">
    <location>
        <begin position="1"/>
        <end position="18"/>
    </location>
</feature>